<feature type="domain" description="NADP-dependent oxidoreductase" evidence="2">
    <location>
        <begin position="1"/>
        <end position="310"/>
    </location>
</feature>
<dbReference type="AlphaFoldDB" id="A0A4U0SLP1"/>
<dbReference type="EMBL" id="SUMC01000013">
    <property type="protein sequence ID" value="TKA10632.1"/>
    <property type="molecule type" value="Genomic_DNA"/>
</dbReference>
<evidence type="ECO:0000259" key="2">
    <source>
        <dbReference type="Pfam" id="PF00248"/>
    </source>
</evidence>
<reference evidence="3 4" key="1">
    <citation type="submission" date="2019-04" db="EMBL/GenBank/DDBJ databases">
        <title>Streptomyces oryziradicis sp. nov., a novel actinomycete isolated from rhizosphere soil of rice (Oryza sativa L.).</title>
        <authorList>
            <person name="Li C."/>
        </authorList>
    </citation>
    <scope>NUCLEOTIDE SEQUENCE [LARGE SCALE GENOMIC DNA]</scope>
    <source>
        <strain evidence="3 4">NEAU-C40</strain>
    </source>
</reference>
<name>A0A4U0SLP1_9ACTN</name>
<evidence type="ECO:0000256" key="1">
    <source>
        <dbReference type="ARBA" id="ARBA00023002"/>
    </source>
</evidence>
<proteinExistence type="predicted"/>
<dbReference type="SUPFAM" id="SSF51430">
    <property type="entry name" value="NAD(P)-linked oxidoreductase"/>
    <property type="match status" value="1"/>
</dbReference>
<keyword evidence="4" id="KW-1185">Reference proteome</keyword>
<dbReference type="GO" id="GO:0005829">
    <property type="term" value="C:cytosol"/>
    <property type="evidence" value="ECO:0007669"/>
    <property type="project" value="TreeGrafter"/>
</dbReference>
<dbReference type="GO" id="GO:0016491">
    <property type="term" value="F:oxidoreductase activity"/>
    <property type="evidence" value="ECO:0007669"/>
    <property type="project" value="UniProtKB-KW"/>
</dbReference>
<accession>A0A4U0SLP1</accession>
<keyword evidence="1" id="KW-0560">Oxidoreductase</keyword>
<dbReference type="PANTHER" id="PTHR43364">
    <property type="entry name" value="NADH-SPECIFIC METHYLGLYOXAL REDUCTASE-RELATED"/>
    <property type="match status" value="1"/>
</dbReference>
<dbReference type="Gene3D" id="3.20.20.100">
    <property type="entry name" value="NADP-dependent oxidoreductase domain"/>
    <property type="match status" value="1"/>
</dbReference>
<gene>
    <name evidence="3" type="ORF">FCI23_16100</name>
</gene>
<protein>
    <submittedName>
        <fullName evidence="3">Aldo/keto reductase</fullName>
    </submittedName>
</protein>
<dbReference type="CDD" id="cd19080">
    <property type="entry name" value="AKR_AKR9A_9B"/>
    <property type="match status" value="1"/>
</dbReference>
<dbReference type="InterPro" id="IPR020471">
    <property type="entry name" value="AKR"/>
</dbReference>
<dbReference type="InterPro" id="IPR036812">
    <property type="entry name" value="NAD(P)_OxRdtase_dom_sf"/>
</dbReference>
<comment type="caution">
    <text evidence="3">The sequence shown here is derived from an EMBL/GenBank/DDBJ whole genome shotgun (WGS) entry which is preliminary data.</text>
</comment>
<dbReference type="Pfam" id="PF00248">
    <property type="entry name" value="Aldo_ket_red"/>
    <property type="match status" value="1"/>
</dbReference>
<dbReference type="Proteomes" id="UP000305778">
    <property type="component" value="Unassembled WGS sequence"/>
</dbReference>
<evidence type="ECO:0000313" key="4">
    <source>
        <dbReference type="Proteomes" id="UP000305778"/>
    </source>
</evidence>
<dbReference type="PRINTS" id="PR00069">
    <property type="entry name" value="ALDKETRDTASE"/>
</dbReference>
<dbReference type="PANTHER" id="PTHR43364:SF4">
    <property type="entry name" value="NAD(P)-LINKED OXIDOREDUCTASE SUPERFAMILY PROTEIN"/>
    <property type="match status" value="1"/>
</dbReference>
<dbReference type="InterPro" id="IPR050523">
    <property type="entry name" value="AKR_Detox_Biosynth"/>
</dbReference>
<sequence>MTFGEGGWHAGEDTARSIFLRYLEAGGNFIDTADIYAGGRSEDLLGTFIQETGTRDRLVISTKFTVATTPGDPNSGGNGRKNILASLDASLRRLRTDYVDLYWLHMWDAITPAEEVMSTLDTLVRSGKVRAIGLSNVPAWYAAKAHLLAQARGWEPVAALQLEYSLAERSIEREHLPAAAELGIGVIPWSPLANGLLTGKYARQQTAQPQGIGRLAEMETDGTLERTRTSGNPTFTKLFTDNTWRTIDLLSDVAHEIGRSPAQVALNWVTRRPGVVSTLVGATRVQQLDDNLRAIDFEIPHALAERLEEASRPLPGYPYYFFGAATQPMINGGTAAVYATPSWSE</sequence>
<dbReference type="OrthoDB" id="9768793at2"/>
<organism evidence="3 4">
    <name type="scientific">Actinacidiphila oryziradicis</name>
    <dbReference type="NCBI Taxonomy" id="2571141"/>
    <lineage>
        <taxon>Bacteria</taxon>
        <taxon>Bacillati</taxon>
        <taxon>Actinomycetota</taxon>
        <taxon>Actinomycetes</taxon>
        <taxon>Kitasatosporales</taxon>
        <taxon>Streptomycetaceae</taxon>
        <taxon>Actinacidiphila</taxon>
    </lineage>
</organism>
<dbReference type="InterPro" id="IPR023210">
    <property type="entry name" value="NADP_OxRdtase_dom"/>
</dbReference>
<evidence type="ECO:0000313" key="3">
    <source>
        <dbReference type="EMBL" id="TKA10632.1"/>
    </source>
</evidence>